<accession>X0XTI1</accession>
<dbReference type="AlphaFoldDB" id="X0XTI1"/>
<comment type="caution">
    <text evidence="1">The sequence shown here is derived from an EMBL/GenBank/DDBJ whole genome shotgun (WGS) entry which is preliminary data.</text>
</comment>
<proteinExistence type="predicted"/>
<sequence length="89" mass="10274">MERKPRPKGVFRKDTMTIADAQGSIRQDNEIDGATREQIVKFMSYLAIDDLKPKTVISYGPTLRKLAKLCPRRGFLYLQRSDIQEMILT</sequence>
<reference evidence="1" key="1">
    <citation type="journal article" date="2014" name="Front. Microbiol.">
        <title>High frequency of phylogenetically diverse reductive dehalogenase-homologous genes in deep subseafloor sedimentary metagenomes.</title>
        <authorList>
            <person name="Kawai M."/>
            <person name="Futagami T."/>
            <person name="Toyoda A."/>
            <person name="Takaki Y."/>
            <person name="Nishi S."/>
            <person name="Hori S."/>
            <person name="Arai W."/>
            <person name="Tsubouchi T."/>
            <person name="Morono Y."/>
            <person name="Uchiyama I."/>
            <person name="Ito T."/>
            <person name="Fujiyama A."/>
            <person name="Inagaki F."/>
            <person name="Takami H."/>
        </authorList>
    </citation>
    <scope>NUCLEOTIDE SEQUENCE</scope>
    <source>
        <strain evidence="1">Expedition CK06-06</strain>
    </source>
</reference>
<organism evidence="1">
    <name type="scientific">marine sediment metagenome</name>
    <dbReference type="NCBI Taxonomy" id="412755"/>
    <lineage>
        <taxon>unclassified sequences</taxon>
        <taxon>metagenomes</taxon>
        <taxon>ecological metagenomes</taxon>
    </lineage>
</organism>
<gene>
    <name evidence="1" type="ORF">S01H1_48610</name>
</gene>
<evidence type="ECO:0000313" key="1">
    <source>
        <dbReference type="EMBL" id="GAG28186.1"/>
    </source>
</evidence>
<feature type="non-terminal residue" evidence="1">
    <location>
        <position position="89"/>
    </location>
</feature>
<evidence type="ECO:0008006" key="2">
    <source>
        <dbReference type="Google" id="ProtNLM"/>
    </source>
</evidence>
<name>X0XTI1_9ZZZZ</name>
<dbReference type="EMBL" id="BARS01031222">
    <property type="protein sequence ID" value="GAG28186.1"/>
    <property type="molecule type" value="Genomic_DNA"/>
</dbReference>
<protein>
    <recommendedName>
        <fullName evidence="2">Core-binding (CB) domain-containing protein</fullName>
    </recommendedName>
</protein>